<dbReference type="AlphaFoldDB" id="A0AAV2YNR2"/>
<sequence>MKTAFALCSVATFALAGVAHGWTNAGDFSWEANCDFVGNDLYNERQPNEMGCGSVCAKQYPKCTHYVWTDYNGGTCWYKKDWPGDKLATTKHGNCGYVNHGRRDAGPSSSGGVPLAEGAPTSDEVPPMQGGRRMRQ</sequence>
<protein>
    <recommendedName>
        <fullName evidence="5">Apple domain-containing protein</fullName>
    </recommendedName>
</protein>
<keyword evidence="2" id="KW-0732">Signal</keyword>
<accession>A0AAV2YNR2</accession>
<evidence type="ECO:0000313" key="4">
    <source>
        <dbReference type="Proteomes" id="UP001146120"/>
    </source>
</evidence>
<name>A0AAV2YNR2_9STRA</name>
<evidence type="ECO:0008006" key="5">
    <source>
        <dbReference type="Google" id="ProtNLM"/>
    </source>
</evidence>
<dbReference type="Gene3D" id="3.50.4.10">
    <property type="entry name" value="Hepatocyte Growth Factor"/>
    <property type="match status" value="1"/>
</dbReference>
<keyword evidence="4" id="KW-1185">Reference proteome</keyword>
<feature type="region of interest" description="Disordered" evidence="1">
    <location>
        <begin position="101"/>
        <end position="136"/>
    </location>
</feature>
<reference evidence="3" key="2">
    <citation type="journal article" date="2023" name="Microbiol Resour">
        <title>Decontamination and Annotation of the Draft Genome Sequence of the Oomycete Lagenidium giganteum ARSEF 373.</title>
        <authorList>
            <person name="Morgan W.R."/>
            <person name="Tartar A."/>
        </authorList>
    </citation>
    <scope>NUCLEOTIDE SEQUENCE</scope>
    <source>
        <strain evidence="3">ARSEF 373</strain>
    </source>
</reference>
<reference evidence="3" key="1">
    <citation type="submission" date="2022-11" db="EMBL/GenBank/DDBJ databases">
        <authorList>
            <person name="Morgan W.R."/>
            <person name="Tartar A."/>
        </authorList>
    </citation>
    <scope>NUCLEOTIDE SEQUENCE</scope>
    <source>
        <strain evidence="3">ARSEF 373</strain>
    </source>
</reference>
<comment type="caution">
    <text evidence="3">The sequence shown here is derived from an EMBL/GenBank/DDBJ whole genome shotgun (WGS) entry which is preliminary data.</text>
</comment>
<proteinExistence type="predicted"/>
<dbReference type="EMBL" id="DAKRPA010000205">
    <property type="protein sequence ID" value="DAZ95418.1"/>
    <property type="molecule type" value="Genomic_DNA"/>
</dbReference>
<feature type="signal peptide" evidence="2">
    <location>
        <begin position="1"/>
        <end position="21"/>
    </location>
</feature>
<evidence type="ECO:0000256" key="2">
    <source>
        <dbReference type="SAM" id="SignalP"/>
    </source>
</evidence>
<evidence type="ECO:0000313" key="3">
    <source>
        <dbReference type="EMBL" id="DAZ95418.1"/>
    </source>
</evidence>
<organism evidence="3 4">
    <name type="scientific">Lagenidium giganteum</name>
    <dbReference type="NCBI Taxonomy" id="4803"/>
    <lineage>
        <taxon>Eukaryota</taxon>
        <taxon>Sar</taxon>
        <taxon>Stramenopiles</taxon>
        <taxon>Oomycota</taxon>
        <taxon>Peronosporomycetes</taxon>
        <taxon>Pythiales</taxon>
        <taxon>Pythiaceae</taxon>
    </lineage>
</organism>
<dbReference type="Proteomes" id="UP001146120">
    <property type="component" value="Unassembled WGS sequence"/>
</dbReference>
<evidence type="ECO:0000256" key="1">
    <source>
        <dbReference type="SAM" id="MobiDB-lite"/>
    </source>
</evidence>
<gene>
    <name evidence="3" type="ORF">N0F65_006308</name>
</gene>
<feature type="chain" id="PRO_5043517188" description="Apple domain-containing protein" evidence="2">
    <location>
        <begin position="22"/>
        <end position="136"/>
    </location>
</feature>